<evidence type="ECO:0000256" key="1">
    <source>
        <dbReference type="SAM" id="Phobius"/>
    </source>
</evidence>
<organism evidence="2">
    <name type="scientific">Brugia malayi</name>
    <name type="common">Filarial nematode worm</name>
    <dbReference type="NCBI Taxonomy" id="6279"/>
    <lineage>
        <taxon>Eukaryota</taxon>
        <taxon>Metazoa</taxon>
        <taxon>Ecdysozoa</taxon>
        <taxon>Nematoda</taxon>
        <taxon>Chromadorea</taxon>
        <taxon>Rhabditida</taxon>
        <taxon>Spirurina</taxon>
        <taxon>Spiruromorpha</taxon>
        <taxon>Filarioidea</taxon>
        <taxon>Onchocercidae</taxon>
        <taxon>Brugia</taxon>
    </lineage>
</organism>
<evidence type="ECO:0000313" key="3">
    <source>
        <dbReference type="WormBase" id="Bm204"/>
    </source>
</evidence>
<proteinExistence type="predicted"/>
<gene>
    <name evidence="2 3" type="ORF">Bm204</name>
    <name evidence="2" type="ORF">BM_Bm204</name>
</gene>
<keyword evidence="1" id="KW-0472">Membrane</keyword>
<protein>
    <submittedName>
        <fullName evidence="2">Bm204</fullName>
    </submittedName>
</protein>
<dbReference type="EMBL" id="LN856541">
    <property type="protein sequence ID" value="CDP91762.1"/>
    <property type="molecule type" value="Genomic_DNA"/>
</dbReference>
<feature type="transmembrane region" description="Helical" evidence="1">
    <location>
        <begin position="62"/>
        <end position="81"/>
    </location>
</feature>
<accession>A0A0J9XMW2</accession>
<sequence>MLRNLEGYSSSFTICHKNGTSTNSRFYQYRGQRSQRSEPSRKEALFHKETVYLNKDCVTSTIFIQTTFFTWLLSVATSLLMRDNSWATRTE</sequence>
<dbReference type="WormBase" id="Bm204">
    <property type="protein sequence ID" value="BM42782"/>
    <property type="gene ID" value="WBGene00220465"/>
</dbReference>
<name>A0A0J9XMW2_BRUMA</name>
<keyword evidence="1" id="KW-0812">Transmembrane</keyword>
<dbReference type="AlphaFoldDB" id="A0A0J9XMW2"/>
<evidence type="ECO:0000313" key="2">
    <source>
        <dbReference type="EMBL" id="CDP91762.1"/>
    </source>
</evidence>
<keyword evidence="1" id="KW-1133">Transmembrane helix</keyword>
<reference evidence="2" key="1">
    <citation type="journal article" date="2007" name="Science">
        <title>Draft genome of the filarial nematode parasite Brugia malayi.</title>
        <authorList>
            <person name="Ghedin E."/>
            <person name="Wang S."/>
            <person name="Spiro D."/>
            <person name="Caler E."/>
            <person name="Zhao Q."/>
            <person name="Crabtree J."/>
            <person name="Allen J.E."/>
            <person name="Delcher A.L."/>
            <person name="Guiliano D.B."/>
            <person name="Miranda-Saavedra D."/>
            <person name="Angiuoli S.V."/>
            <person name="Creasy T."/>
            <person name="Amedeo P."/>
            <person name="Haas B."/>
            <person name="El-Sayed N.M."/>
            <person name="Wortman J.R."/>
            <person name="Feldblyum T."/>
            <person name="Tallon L."/>
            <person name="Schatz M."/>
            <person name="Shumway M."/>
            <person name="Koo H."/>
            <person name="Salzberg S.L."/>
            <person name="Schobel S."/>
            <person name="Pertea M."/>
            <person name="Pop M."/>
            <person name="White O."/>
            <person name="Barton G.J."/>
            <person name="Carlow C.K."/>
            <person name="Crawford M.J."/>
            <person name="Daub J."/>
            <person name="Dimmic M.W."/>
            <person name="Estes C.F."/>
            <person name="Foster J.M."/>
            <person name="Ganatra M."/>
            <person name="Gregory W.F."/>
            <person name="Johnson N.M."/>
            <person name="Jin J."/>
            <person name="Komuniecki R."/>
            <person name="Korf I."/>
            <person name="Kumar S."/>
            <person name="Laney S."/>
            <person name="Li B.W."/>
            <person name="Li W."/>
            <person name="Lindblom T.H."/>
            <person name="Lustigman S."/>
            <person name="Ma D."/>
            <person name="Maina C.V."/>
            <person name="Martin D.M."/>
            <person name="McCarter J.P."/>
            <person name="McReynolds L."/>
            <person name="Mitreva M."/>
            <person name="Nutman T.B."/>
            <person name="Parkinson J."/>
            <person name="Peregrin-Alvarez J.M."/>
            <person name="Poole C."/>
            <person name="Ren Q."/>
            <person name="Saunders L."/>
            <person name="Sluder A.E."/>
            <person name="Smith K."/>
            <person name="Stanke M."/>
            <person name="Unnasch T.R."/>
            <person name="Ware J."/>
            <person name="Wei A.D."/>
            <person name="Weil G."/>
            <person name="Williams D.J."/>
            <person name="Zhang Y."/>
            <person name="Williams S.A."/>
            <person name="Fraser-Liggett C."/>
            <person name="Slatko B."/>
            <person name="Blaxter M.L."/>
            <person name="Scott A.L."/>
        </authorList>
    </citation>
    <scope>NUCLEOTIDE SEQUENCE</scope>
    <source>
        <strain evidence="2">FR3</strain>
    </source>
</reference>
<reference evidence="2" key="2">
    <citation type="submission" date="2012-12" db="EMBL/GenBank/DDBJ databases">
        <authorList>
            <person name="Gao Y.W."/>
            <person name="Fan S.T."/>
            <person name="Sun H.T."/>
            <person name="Wang Z."/>
            <person name="Gao X.L."/>
            <person name="Li Y.G."/>
            <person name="Wang T.C."/>
            <person name="Zhang K."/>
            <person name="Xu W.W."/>
            <person name="Yu Z.J."/>
            <person name="Xia X.Z."/>
        </authorList>
    </citation>
    <scope>NUCLEOTIDE SEQUENCE</scope>
    <source>
        <strain evidence="2">FR3</strain>
    </source>
</reference>